<keyword evidence="3" id="KW-1185">Reference proteome</keyword>
<evidence type="ECO:0000313" key="2">
    <source>
        <dbReference type="EMBL" id="QVT81084.1"/>
    </source>
</evidence>
<dbReference type="EMBL" id="CP075371">
    <property type="protein sequence ID" value="QVT81084.1"/>
    <property type="molecule type" value="Genomic_DNA"/>
</dbReference>
<keyword evidence="1" id="KW-0472">Membrane</keyword>
<keyword evidence="1" id="KW-0812">Transmembrane</keyword>
<sequence length="444" mass="46185">MNGTEDLRSTLARHAEGVEDTGLADRATAVRGRVAAARRRRRTAAAAGAVGVAAAVAAVAVLPTVLTGADPDRPRFLAGAEVPTAMTSLGFTYELADGVEAEDRLRLDLSDYDGPVLVSWATAGDDDRVVLRSSFDRRAEVERAADFSTYRLVPREELGSPLLLRSDGQIAAAVYTMTDAAPAGLTVDGSTWRQEVADGTLVEASVSGPGESSSISATLRDPAEGGLVQHVACAGVPADHVVVQAVDDVPASWGPCAGGAALPRDLVEGAESVTDLPPGLDGLLPAARAGDQVDLDLYVAKDPGLDDPVEVDVPGVRLAQAVYEVPAPVARVAGFDVPRVVEQDGHLWRYRDRVVSTGEARVAATAPATDGPVLVEGYRGRTGGALVALRRDGVTEVSASGAGLGGRFGAVAEYDPDARWSLVLRGAPPRDDTELGLVFYERLD</sequence>
<evidence type="ECO:0008006" key="4">
    <source>
        <dbReference type="Google" id="ProtNLM"/>
    </source>
</evidence>
<name>A0ABX8EKM5_9ACTN</name>
<proteinExistence type="predicted"/>
<reference evidence="2 3" key="1">
    <citation type="submission" date="2021-05" db="EMBL/GenBank/DDBJ databases">
        <title>Complete genome of Nocardioides aquaticus KCTC 9944T isolated from meromictic and hypersaline Ekho Lake, Antarctica.</title>
        <authorList>
            <person name="Hwang K."/>
            <person name="Kim K.M."/>
            <person name="Choe H."/>
        </authorList>
    </citation>
    <scope>NUCLEOTIDE SEQUENCE [LARGE SCALE GENOMIC DNA]</scope>
    <source>
        <strain evidence="2 3">KCTC 9944</strain>
    </source>
</reference>
<feature type="transmembrane region" description="Helical" evidence="1">
    <location>
        <begin position="43"/>
        <end position="66"/>
    </location>
</feature>
<evidence type="ECO:0000313" key="3">
    <source>
        <dbReference type="Proteomes" id="UP000679307"/>
    </source>
</evidence>
<dbReference type="Proteomes" id="UP000679307">
    <property type="component" value="Chromosome"/>
</dbReference>
<keyword evidence="1" id="KW-1133">Transmembrane helix</keyword>
<organism evidence="2 3">
    <name type="scientific">Nocardioides aquaticus</name>
    <dbReference type="NCBI Taxonomy" id="160826"/>
    <lineage>
        <taxon>Bacteria</taxon>
        <taxon>Bacillati</taxon>
        <taxon>Actinomycetota</taxon>
        <taxon>Actinomycetes</taxon>
        <taxon>Propionibacteriales</taxon>
        <taxon>Nocardioidaceae</taxon>
        <taxon>Nocardioides</taxon>
    </lineage>
</organism>
<protein>
    <recommendedName>
        <fullName evidence="4">DUF4179 domain-containing protein</fullName>
    </recommendedName>
</protein>
<accession>A0ABX8EKM5</accession>
<gene>
    <name evidence="2" type="ORF">ENKNEFLB_03491</name>
</gene>
<dbReference type="RefSeq" id="WP_214056515.1">
    <property type="nucleotide sequence ID" value="NZ_CP075371.1"/>
</dbReference>
<evidence type="ECO:0000256" key="1">
    <source>
        <dbReference type="SAM" id="Phobius"/>
    </source>
</evidence>